<evidence type="ECO:0000256" key="1">
    <source>
        <dbReference type="ARBA" id="ARBA00004236"/>
    </source>
</evidence>
<evidence type="ECO:0000313" key="10">
    <source>
        <dbReference type="EMBL" id="SUA69082.1"/>
    </source>
</evidence>
<dbReference type="CDD" id="cd11386">
    <property type="entry name" value="MCP_signal"/>
    <property type="match status" value="1"/>
</dbReference>
<comment type="subcellular location">
    <subcellularLocation>
        <location evidence="1">Cell membrane</location>
    </subcellularLocation>
</comment>
<dbReference type="PROSITE" id="PS50885">
    <property type="entry name" value="HAMP"/>
    <property type="match status" value="1"/>
</dbReference>
<keyword evidence="7" id="KW-0812">Transmembrane</keyword>
<keyword evidence="4 6" id="KW-0807">Transducer</keyword>
<sequence>MNLTIKAKMILSAILIPSVIAAMLLTNYILSIHSENEYKDIMNREETIAYNSKSLQFLLNGISNDERAYLLTRDEQYGNEIGNKQSEVAKLLQETEALLNTGNEDTKKKMTELKTGINTYMNQVHSLLTTAGYKSTRDDAFPPFSELLDDFENERVLRKQLDTKVVAFVKAQEDMVTVKIQQAHQTMTNTTLITSIVGFLVIIYSIAQSIVLIRSIRPLHHMNEQLLQMSQGGGDLRSRLGITSKDEIGMIASSYNKLIEGFRSIIVDAQDTARTLTVTAERVNVSTEEMNQANRHTSGVMEELATGMEHQVDDITQTTDTMKELAYELEQIAATSEQVYELSDTAAKDAEAGEQSIGQAMRQMEKVSESVDSSARAVRSLSEQAEQIGMIGSVITGFAKQTGMLALNASIEAARAGEQGKGFAVVASEVKRLSEQVSVSAAEITQFVQNIQEHVGHVASTMQSGTVEVQSGVKVMQSAETAFRQIGSSIQQVSEQIHSVNRSVEQMSGGSERMVKAAERIREVAEQTAGGTQSVSAAAEEQLASMEEIASSIHTLADMSQLLNARVGGFKV</sequence>
<feature type="domain" description="Methyl-accepting transducer" evidence="8">
    <location>
        <begin position="286"/>
        <end position="522"/>
    </location>
</feature>
<dbReference type="GO" id="GO:0006935">
    <property type="term" value="P:chemotaxis"/>
    <property type="evidence" value="ECO:0007669"/>
    <property type="project" value="InterPro"/>
</dbReference>
<evidence type="ECO:0000256" key="6">
    <source>
        <dbReference type="PROSITE-ProRule" id="PRU00284"/>
    </source>
</evidence>
<evidence type="ECO:0000256" key="7">
    <source>
        <dbReference type="SAM" id="Phobius"/>
    </source>
</evidence>
<evidence type="ECO:0000256" key="3">
    <source>
        <dbReference type="ARBA" id="ARBA00023136"/>
    </source>
</evidence>
<dbReference type="Gene3D" id="1.10.287.950">
    <property type="entry name" value="Methyl-accepting chemotaxis protein"/>
    <property type="match status" value="1"/>
</dbReference>
<protein>
    <submittedName>
        <fullName evidence="10">Methyl-accepting chemotaxis protein</fullName>
    </submittedName>
</protein>
<dbReference type="Gene3D" id="6.10.340.10">
    <property type="match status" value="1"/>
</dbReference>
<dbReference type="PROSITE" id="PS50111">
    <property type="entry name" value="CHEMOTAXIS_TRANSDUC_2"/>
    <property type="match status" value="1"/>
</dbReference>
<dbReference type="GO" id="GO:0007165">
    <property type="term" value="P:signal transduction"/>
    <property type="evidence" value="ECO:0007669"/>
    <property type="project" value="UniProtKB-KW"/>
</dbReference>
<dbReference type="InterPro" id="IPR004090">
    <property type="entry name" value="Chemotax_Me-accpt_rcpt"/>
</dbReference>
<dbReference type="SUPFAM" id="SSF58104">
    <property type="entry name" value="Methyl-accepting chemotaxis protein (MCP) signaling domain"/>
    <property type="match status" value="1"/>
</dbReference>
<evidence type="ECO:0000256" key="5">
    <source>
        <dbReference type="ARBA" id="ARBA00029447"/>
    </source>
</evidence>
<evidence type="ECO:0000259" key="9">
    <source>
        <dbReference type="PROSITE" id="PS50885"/>
    </source>
</evidence>
<dbReference type="PANTHER" id="PTHR32089:SF112">
    <property type="entry name" value="LYSOZYME-LIKE PROTEIN-RELATED"/>
    <property type="match status" value="1"/>
</dbReference>
<dbReference type="EMBL" id="UGSC01000001">
    <property type="protein sequence ID" value="SUA69082.1"/>
    <property type="molecule type" value="Genomic_DNA"/>
</dbReference>
<dbReference type="GO" id="GO:0004888">
    <property type="term" value="F:transmembrane signaling receptor activity"/>
    <property type="evidence" value="ECO:0007669"/>
    <property type="project" value="InterPro"/>
</dbReference>
<dbReference type="PANTHER" id="PTHR32089">
    <property type="entry name" value="METHYL-ACCEPTING CHEMOTAXIS PROTEIN MCPB"/>
    <property type="match status" value="1"/>
</dbReference>
<feature type="transmembrane region" description="Helical" evidence="7">
    <location>
        <begin position="192"/>
        <end position="213"/>
    </location>
</feature>
<dbReference type="InterPro" id="IPR003660">
    <property type="entry name" value="HAMP_dom"/>
</dbReference>
<feature type="transmembrane region" description="Helical" evidence="7">
    <location>
        <begin position="9"/>
        <end position="30"/>
    </location>
</feature>
<gene>
    <name evidence="10" type="primary">mcpB_2</name>
    <name evidence="10" type="ORF">NCTC10343_02036</name>
</gene>
<dbReference type="Pfam" id="PF00015">
    <property type="entry name" value="MCPsignal"/>
    <property type="match status" value="1"/>
</dbReference>
<feature type="domain" description="HAMP" evidence="9">
    <location>
        <begin position="213"/>
        <end position="267"/>
    </location>
</feature>
<dbReference type="SMART" id="SM00304">
    <property type="entry name" value="HAMP"/>
    <property type="match status" value="1"/>
</dbReference>
<dbReference type="GeneID" id="93350813"/>
<dbReference type="CDD" id="cd06225">
    <property type="entry name" value="HAMP"/>
    <property type="match status" value="1"/>
</dbReference>
<dbReference type="Proteomes" id="UP000254400">
    <property type="component" value="Unassembled WGS sequence"/>
</dbReference>
<dbReference type="InterPro" id="IPR004089">
    <property type="entry name" value="MCPsignal_dom"/>
</dbReference>
<evidence type="ECO:0000256" key="4">
    <source>
        <dbReference type="ARBA" id="ARBA00023224"/>
    </source>
</evidence>
<reference evidence="10 11" key="1">
    <citation type="submission" date="2018-06" db="EMBL/GenBank/DDBJ databases">
        <authorList>
            <consortium name="Pathogen Informatics"/>
            <person name="Doyle S."/>
        </authorList>
    </citation>
    <scope>NUCLEOTIDE SEQUENCE [LARGE SCALE GENOMIC DNA]</scope>
    <source>
        <strain evidence="10 11">NCTC10343</strain>
    </source>
</reference>
<comment type="similarity">
    <text evidence="5">Belongs to the methyl-accepting chemotaxis (MCP) protein family.</text>
</comment>
<organism evidence="10 11">
    <name type="scientific">Paenibacillus polymyxa</name>
    <name type="common">Bacillus polymyxa</name>
    <dbReference type="NCBI Taxonomy" id="1406"/>
    <lineage>
        <taxon>Bacteria</taxon>
        <taxon>Bacillati</taxon>
        <taxon>Bacillota</taxon>
        <taxon>Bacilli</taxon>
        <taxon>Bacillales</taxon>
        <taxon>Paenibacillaceae</taxon>
        <taxon>Paenibacillus</taxon>
    </lineage>
</organism>
<dbReference type="RefSeq" id="WP_019686958.1">
    <property type="nucleotide sequence ID" value="NZ_CP036496.1"/>
</dbReference>
<keyword evidence="7" id="KW-1133">Transmembrane helix</keyword>
<dbReference type="AlphaFoldDB" id="A0A378XY35"/>
<dbReference type="Pfam" id="PF00672">
    <property type="entry name" value="HAMP"/>
    <property type="match status" value="1"/>
</dbReference>
<dbReference type="SMART" id="SM00283">
    <property type="entry name" value="MA"/>
    <property type="match status" value="1"/>
</dbReference>
<evidence type="ECO:0000259" key="8">
    <source>
        <dbReference type="PROSITE" id="PS50111"/>
    </source>
</evidence>
<proteinExistence type="inferred from homology"/>
<dbReference type="PRINTS" id="PR00260">
    <property type="entry name" value="CHEMTRNSDUCR"/>
</dbReference>
<keyword evidence="3 7" id="KW-0472">Membrane</keyword>
<evidence type="ECO:0000256" key="2">
    <source>
        <dbReference type="ARBA" id="ARBA00022475"/>
    </source>
</evidence>
<keyword evidence="2" id="KW-1003">Cell membrane</keyword>
<evidence type="ECO:0000313" key="11">
    <source>
        <dbReference type="Proteomes" id="UP000254400"/>
    </source>
</evidence>
<accession>A0A378XY35</accession>
<dbReference type="GO" id="GO:0005886">
    <property type="term" value="C:plasma membrane"/>
    <property type="evidence" value="ECO:0007669"/>
    <property type="project" value="UniProtKB-SubCell"/>
</dbReference>
<name>A0A378XY35_PAEPO</name>